<proteinExistence type="predicted"/>
<protein>
    <submittedName>
        <fullName evidence="1">Uncharacterized protein</fullName>
    </submittedName>
</protein>
<dbReference type="EMBL" id="GBRH01264817">
    <property type="protein sequence ID" value="JAD33078.1"/>
    <property type="molecule type" value="Transcribed_RNA"/>
</dbReference>
<evidence type="ECO:0000313" key="1">
    <source>
        <dbReference type="EMBL" id="JAD33078.1"/>
    </source>
</evidence>
<sequence>MVDRLTYFSLVGHAWRYLDTGTVLEPDLDSGV</sequence>
<reference evidence="1" key="1">
    <citation type="submission" date="2014-09" db="EMBL/GenBank/DDBJ databases">
        <authorList>
            <person name="Magalhaes I.L.F."/>
            <person name="Oliveira U."/>
            <person name="Santos F.R."/>
            <person name="Vidigal T.H.D.A."/>
            <person name="Brescovit A.D."/>
            <person name="Santos A.J."/>
        </authorList>
    </citation>
    <scope>NUCLEOTIDE SEQUENCE</scope>
    <source>
        <tissue evidence="1">Shoot tissue taken approximately 20 cm above the soil surface</tissue>
    </source>
</reference>
<name>A0A0A8Z5Y3_ARUDO</name>
<reference evidence="1" key="2">
    <citation type="journal article" date="2015" name="Data Brief">
        <title>Shoot transcriptome of the giant reed, Arundo donax.</title>
        <authorList>
            <person name="Barrero R.A."/>
            <person name="Guerrero F.D."/>
            <person name="Moolhuijzen P."/>
            <person name="Goolsby J.A."/>
            <person name="Tidwell J."/>
            <person name="Bellgard S.E."/>
            <person name="Bellgard M.I."/>
        </authorList>
    </citation>
    <scope>NUCLEOTIDE SEQUENCE</scope>
    <source>
        <tissue evidence="1">Shoot tissue taken approximately 20 cm above the soil surface</tissue>
    </source>
</reference>
<dbReference type="AlphaFoldDB" id="A0A0A8Z5Y3"/>
<accession>A0A0A8Z5Y3</accession>
<organism evidence="1">
    <name type="scientific">Arundo donax</name>
    <name type="common">Giant reed</name>
    <name type="synonym">Donax arundinaceus</name>
    <dbReference type="NCBI Taxonomy" id="35708"/>
    <lineage>
        <taxon>Eukaryota</taxon>
        <taxon>Viridiplantae</taxon>
        <taxon>Streptophyta</taxon>
        <taxon>Embryophyta</taxon>
        <taxon>Tracheophyta</taxon>
        <taxon>Spermatophyta</taxon>
        <taxon>Magnoliopsida</taxon>
        <taxon>Liliopsida</taxon>
        <taxon>Poales</taxon>
        <taxon>Poaceae</taxon>
        <taxon>PACMAD clade</taxon>
        <taxon>Arundinoideae</taxon>
        <taxon>Arundineae</taxon>
        <taxon>Arundo</taxon>
    </lineage>
</organism>